<keyword evidence="1" id="KW-0012">Acyltransferase</keyword>
<dbReference type="SUPFAM" id="SSF51161">
    <property type="entry name" value="Trimeric LpxA-like enzymes"/>
    <property type="match status" value="2"/>
</dbReference>
<name>A0A7W3HFG4_ENTAS</name>
<dbReference type="PANTHER" id="PTHR23416">
    <property type="entry name" value="SIALIC ACID SYNTHASE-RELATED"/>
    <property type="match status" value="1"/>
</dbReference>
<protein>
    <submittedName>
        <fullName evidence="1">Acyltransferase</fullName>
    </submittedName>
</protein>
<dbReference type="Gene3D" id="2.160.10.10">
    <property type="entry name" value="Hexapeptide repeat proteins"/>
    <property type="match status" value="2"/>
</dbReference>
<evidence type="ECO:0000313" key="1">
    <source>
        <dbReference type="EMBL" id="MBA8078845.1"/>
    </source>
</evidence>
<gene>
    <name evidence="1" type="ORF">HV056_20230</name>
</gene>
<dbReference type="Proteomes" id="UP000533461">
    <property type="component" value="Unassembled WGS sequence"/>
</dbReference>
<dbReference type="InterPro" id="IPR051159">
    <property type="entry name" value="Hexapeptide_acetyltransf"/>
</dbReference>
<sequence>MKISKVFSSLSYNNESVNVRVLLRVLFMTIRGGFLSTFSLNRIAFPVFVSRNVKIVGPYKNINTGKFVKIESDVIIQTEAIKGIKIGRSCTIGSGTSIRPSSYYGGERGEGLVLGERTAIGVNSYIGCSGYIEIGDDVIIGPHFTIISENHNYSDRERKIKEQGVKRANIKIDNDVWIGCNVTILAGVNIGGGSVIAAGSVVTKSFPPNSLIGGVPAKLIKTI</sequence>
<organism evidence="1 2">
    <name type="scientific">Enterobacter asburiae</name>
    <dbReference type="NCBI Taxonomy" id="61645"/>
    <lineage>
        <taxon>Bacteria</taxon>
        <taxon>Pseudomonadati</taxon>
        <taxon>Pseudomonadota</taxon>
        <taxon>Gammaproteobacteria</taxon>
        <taxon>Enterobacterales</taxon>
        <taxon>Enterobacteriaceae</taxon>
        <taxon>Enterobacter</taxon>
        <taxon>Enterobacter cloacae complex</taxon>
    </lineage>
</organism>
<dbReference type="InterPro" id="IPR011004">
    <property type="entry name" value="Trimer_LpxA-like_sf"/>
</dbReference>
<proteinExistence type="predicted"/>
<dbReference type="AlphaFoldDB" id="A0A7W3HFG4"/>
<dbReference type="Pfam" id="PF14602">
    <property type="entry name" value="Hexapep_2"/>
    <property type="match status" value="2"/>
</dbReference>
<accession>A0A7W3HFG4</accession>
<dbReference type="RefSeq" id="WP_158002637.1">
    <property type="nucleotide sequence ID" value="NZ_CP011591.1"/>
</dbReference>
<dbReference type="InterPro" id="IPR001451">
    <property type="entry name" value="Hexapep"/>
</dbReference>
<dbReference type="CDD" id="cd04647">
    <property type="entry name" value="LbH_MAT_like"/>
    <property type="match status" value="1"/>
</dbReference>
<evidence type="ECO:0000313" key="2">
    <source>
        <dbReference type="Proteomes" id="UP000533461"/>
    </source>
</evidence>
<reference evidence="1 2" key="1">
    <citation type="submission" date="2020-06" db="EMBL/GenBank/DDBJ databases">
        <title>REHAB project genomes.</title>
        <authorList>
            <person name="Shaw L.P."/>
        </authorList>
    </citation>
    <scope>NUCLEOTIDE SEQUENCE [LARGE SCALE GENOMIC DNA]</scope>
    <source>
        <strain evidence="1 2">RHBSTW-00074</strain>
    </source>
</reference>
<comment type="caution">
    <text evidence="1">The sequence shown here is derived from an EMBL/GenBank/DDBJ whole genome shotgun (WGS) entry which is preliminary data.</text>
</comment>
<keyword evidence="1" id="KW-0808">Transferase</keyword>
<dbReference type="GO" id="GO:0016746">
    <property type="term" value="F:acyltransferase activity"/>
    <property type="evidence" value="ECO:0007669"/>
    <property type="project" value="UniProtKB-KW"/>
</dbReference>
<dbReference type="EMBL" id="JABXRP010000001">
    <property type="protein sequence ID" value="MBA8078845.1"/>
    <property type="molecule type" value="Genomic_DNA"/>
</dbReference>
<dbReference type="Pfam" id="PF00132">
    <property type="entry name" value="Hexapep"/>
    <property type="match status" value="1"/>
</dbReference>